<dbReference type="PANTHER" id="PTHR13886:SF4">
    <property type="entry name" value="JNK-INTERACTING PROTEIN 3"/>
    <property type="match status" value="1"/>
</dbReference>
<feature type="compositionally biased region" description="Basic residues" evidence="1">
    <location>
        <begin position="101"/>
        <end position="110"/>
    </location>
</feature>
<organism evidence="3 4">
    <name type="scientific">Mytilus edulis</name>
    <name type="common">Blue mussel</name>
    <dbReference type="NCBI Taxonomy" id="6550"/>
    <lineage>
        <taxon>Eukaryota</taxon>
        <taxon>Metazoa</taxon>
        <taxon>Spiralia</taxon>
        <taxon>Lophotrochozoa</taxon>
        <taxon>Mollusca</taxon>
        <taxon>Bivalvia</taxon>
        <taxon>Autobranchia</taxon>
        <taxon>Pteriomorphia</taxon>
        <taxon>Mytilida</taxon>
        <taxon>Mytiloidea</taxon>
        <taxon>Mytilidae</taxon>
        <taxon>Mytilinae</taxon>
        <taxon>Mytilus</taxon>
    </lineage>
</organism>
<dbReference type="EMBL" id="CAJPWZ010000926">
    <property type="protein sequence ID" value="CAG2203616.1"/>
    <property type="molecule type" value="Genomic_DNA"/>
</dbReference>
<comment type="caution">
    <text evidence="3">The sequence shown here is derived from an EMBL/GenBank/DDBJ whole genome shotgun (WGS) entry which is preliminary data.</text>
</comment>
<dbReference type="GO" id="GO:0019894">
    <property type="term" value="F:kinesin binding"/>
    <property type="evidence" value="ECO:0007669"/>
    <property type="project" value="TreeGrafter"/>
</dbReference>
<keyword evidence="4" id="KW-1185">Reference proteome</keyword>
<feature type="region of interest" description="Disordered" evidence="1">
    <location>
        <begin position="91"/>
        <end position="110"/>
    </location>
</feature>
<feature type="compositionally biased region" description="Basic and acidic residues" evidence="1">
    <location>
        <begin position="1"/>
        <end position="14"/>
    </location>
</feature>
<evidence type="ECO:0000259" key="2">
    <source>
        <dbReference type="PROSITE" id="PS51777"/>
    </source>
</evidence>
<evidence type="ECO:0000256" key="1">
    <source>
        <dbReference type="SAM" id="MobiDB-lite"/>
    </source>
</evidence>
<name>A0A8S3R6B4_MYTED</name>
<dbReference type="InterPro" id="IPR039911">
    <property type="entry name" value="JIP3/JIP4"/>
</dbReference>
<dbReference type="PROSITE" id="PS51777">
    <property type="entry name" value="RH2"/>
    <property type="match status" value="1"/>
</dbReference>
<feature type="domain" description="RH2" evidence="2">
    <location>
        <begin position="26"/>
        <end position="110"/>
    </location>
</feature>
<proteinExistence type="predicted"/>
<dbReference type="GO" id="GO:0008432">
    <property type="term" value="F:JUN kinase binding"/>
    <property type="evidence" value="ECO:0007669"/>
    <property type="project" value="TreeGrafter"/>
</dbReference>
<dbReference type="GO" id="GO:0005737">
    <property type="term" value="C:cytoplasm"/>
    <property type="evidence" value="ECO:0007669"/>
    <property type="project" value="TreeGrafter"/>
</dbReference>
<dbReference type="GO" id="GO:0005078">
    <property type="term" value="F:MAP-kinase scaffold activity"/>
    <property type="evidence" value="ECO:0007669"/>
    <property type="project" value="InterPro"/>
</dbReference>
<gene>
    <name evidence="3" type="ORF">MEDL_18120</name>
</gene>
<feature type="region of interest" description="Disordered" evidence="1">
    <location>
        <begin position="1"/>
        <end position="25"/>
    </location>
</feature>
<dbReference type="PANTHER" id="PTHR13886">
    <property type="entry name" value="JNK/SAPK-ASSOCIATED PROTEIN"/>
    <property type="match status" value="1"/>
</dbReference>
<reference evidence="3" key="1">
    <citation type="submission" date="2021-03" db="EMBL/GenBank/DDBJ databases">
        <authorList>
            <person name="Bekaert M."/>
        </authorList>
    </citation>
    <scope>NUCLEOTIDE SEQUENCE</scope>
</reference>
<dbReference type="GO" id="GO:0016192">
    <property type="term" value="P:vesicle-mediated transport"/>
    <property type="evidence" value="ECO:0007669"/>
    <property type="project" value="TreeGrafter"/>
</dbReference>
<dbReference type="OrthoDB" id="10256043at2759"/>
<evidence type="ECO:0000313" key="4">
    <source>
        <dbReference type="Proteomes" id="UP000683360"/>
    </source>
</evidence>
<evidence type="ECO:0000313" key="3">
    <source>
        <dbReference type="EMBL" id="CAG2203616.1"/>
    </source>
</evidence>
<accession>A0A8S3R6B4</accession>
<dbReference type="Proteomes" id="UP000683360">
    <property type="component" value="Unassembled WGS sequence"/>
</dbReference>
<dbReference type="SUPFAM" id="SSF161256">
    <property type="entry name" value="RILP dimerisation region"/>
    <property type="match status" value="1"/>
</dbReference>
<sequence>MKEELEKKTNSAKEGEEEDDVPMAQRKRFTRVEMARVLMERNQYKERLMELQEAVRWTEMIRASREHPEIATTQKQKKSSIWNFFGQLVAPDPIPASNPNKKGKPKTQIV</sequence>
<protein>
    <recommendedName>
        <fullName evidence="2">RH2 domain-containing protein</fullName>
    </recommendedName>
</protein>
<dbReference type="InterPro" id="IPR034744">
    <property type="entry name" value="RH2"/>
</dbReference>
<dbReference type="GO" id="GO:0030159">
    <property type="term" value="F:signaling receptor complex adaptor activity"/>
    <property type="evidence" value="ECO:0007669"/>
    <property type="project" value="TreeGrafter"/>
</dbReference>
<dbReference type="AlphaFoldDB" id="A0A8S3R6B4"/>